<dbReference type="Proteomes" id="UP000043699">
    <property type="component" value="Unassembled WGS sequence"/>
</dbReference>
<dbReference type="STRING" id="1499687.BN1080_00414"/>
<sequence>MSINFKGRFHENIKIIDTLLSPSHPNFGILIAGEDYFHSSKQPIIRVYLIYENNSEWHIQKELEAFSFSNYSMAKQFISDLPKMSALDLLLLMNGWQKNNPFLQ</sequence>
<gene>
    <name evidence="1" type="ORF">BN1080_00414</name>
</gene>
<evidence type="ECO:0000313" key="1">
    <source>
        <dbReference type="EMBL" id="CEG21503.1"/>
    </source>
</evidence>
<keyword evidence="2" id="KW-1185">Reference proteome</keyword>
<organism evidence="1 2">
    <name type="scientific">Planococcus massiliensis</name>
    <dbReference type="NCBI Taxonomy" id="1499687"/>
    <lineage>
        <taxon>Bacteria</taxon>
        <taxon>Bacillati</taxon>
        <taxon>Bacillota</taxon>
        <taxon>Bacilli</taxon>
        <taxon>Bacillales</taxon>
        <taxon>Caryophanaceae</taxon>
        <taxon>Planococcus</taxon>
    </lineage>
</organism>
<dbReference type="EMBL" id="CCXS01000001">
    <property type="protein sequence ID" value="CEG21503.1"/>
    <property type="molecule type" value="Genomic_DNA"/>
</dbReference>
<evidence type="ECO:0000313" key="2">
    <source>
        <dbReference type="Proteomes" id="UP000043699"/>
    </source>
</evidence>
<dbReference type="AlphaFoldDB" id="A0A098EGW0"/>
<name>A0A098EGW0_9BACL</name>
<dbReference type="OrthoDB" id="2455914at2"/>
<accession>A0A098EGW0</accession>
<reference evidence="1 2" key="1">
    <citation type="submission" date="2014-09" db="EMBL/GenBank/DDBJ databases">
        <authorList>
            <person name="Urmite Genomes Urmite Genomes"/>
        </authorList>
    </citation>
    <scope>NUCLEOTIDE SEQUENCE [LARGE SCALE GENOMIC DNA]</scope>
    <source>
        <strain evidence="1 2">ES2</strain>
    </source>
</reference>
<dbReference type="RefSeq" id="WP_052650042.1">
    <property type="nucleotide sequence ID" value="NZ_CCXS01000001.1"/>
</dbReference>
<proteinExistence type="predicted"/>
<protein>
    <submittedName>
        <fullName evidence="1">Uncharacterized protein</fullName>
    </submittedName>
</protein>